<keyword evidence="3" id="KW-1133">Transmembrane helix</keyword>
<dbReference type="Pfam" id="PF02397">
    <property type="entry name" value="Bac_transf"/>
    <property type="match status" value="1"/>
</dbReference>
<accession>A0ABU9XNN8</accession>
<dbReference type="PANTHER" id="PTHR30576:SF0">
    <property type="entry name" value="UNDECAPRENYL-PHOSPHATE N-ACETYLGALACTOSAMINYL 1-PHOSPHATE TRANSFERASE-RELATED"/>
    <property type="match status" value="1"/>
</dbReference>
<sequence>MNAPILIGPPRMPKRTDAEESGVLNMPLARWGTEPMLESRLQNHRMARSAADRLRVQLLVGLVLAVGLPAMVGLRLDWGLLGYTNSQNSLIASAIGVVGGTLLFRRFRAFPGFRTYEYVLPSFFTSYGVVVAVMLILRLDYIISVLLGSLGTAILSFFVLCYLGLRTNTYVFHVVPCGDVSRLQSFAQIEWVMMTDATLPASPGSGIVVDLRADIDDAWERMLAEAALEAVPVYHLKQLVESITGQLEIAHISENTLGSLAPNEGYGKLKQVADLVCAITLLPLLLPLLVLVAVAIKIDSPGAVLFTQQRMGFRGRPFSVFKFRTMKPSVVGTHDDDARQRAMTLNDDLRVTRVGRVLRRLRIDELPQIVNILRGEMSWIGPRPEAVPLSIWYQRELPFYSYRHVVKPGITGWAQVNQGHVAEIGDVHYKLCYDFYYIKYLSAWLDALILFRTVRTVIGGLGAK</sequence>
<keyword evidence="3" id="KW-0472">Membrane</keyword>
<evidence type="ECO:0000256" key="3">
    <source>
        <dbReference type="SAM" id="Phobius"/>
    </source>
</evidence>
<keyword evidence="2" id="KW-0270">Exopolysaccharide synthesis</keyword>
<keyword evidence="5" id="KW-0808">Transferase</keyword>
<organism evidence="5 6">
    <name type="scientific">Sphingomonas qilianensis</name>
    <dbReference type="NCBI Taxonomy" id="1736690"/>
    <lineage>
        <taxon>Bacteria</taxon>
        <taxon>Pseudomonadati</taxon>
        <taxon>Pseudomonadota</taxon>
        <taxon>Alphaproteobacteria</taxon>
        <taxon>Sphingomonadales</taxon>
        <taxon>Sphingomonadaceae</taxon>
        <taxon>Sphingomonas</taxon>
    </lineage>
</organism>
<comment type="caution">
    <text evidence="5">The sequence shown here is derived from an EMBL/GenBank/DDBJ whole genome shotgun (WGS) entry which is preliminary data.</text>
</comment>
<reference evidence="5 6" key="1">
    <citation type="submission" date="2024-05" db="EMBL/GenBank/DDBJ databases">
        <authorList>
            <person name="Liu Q."/>
            <person name="Xin Y.-H."/>
        </authorList>
    </citation>
    <scope>NUCLEOTIDE SEQUENCE [LARGE SCALE GENOMIC DNA]</scope>
    <source>
        <strain evidence="5 6">CGMCC 1.15349</strain>
    </source>
</reference>
<dbReference type="InterPro" id="IPR003362">
    <property type="entry name" value="Bact_transf"/>
</dbReference>
<feature type="transmembrane region" description="Helical" evidence="3">
    <location>
        <begin position="54"/>
        <end position="74"/>
    </location>
</feature>
<dbReference type="RefSeq" id="WP_345862934.1">
    <property type="nucleotide sequence ID" value="NZ_JBDIMF010000001.1"/>
</dbReference>
<dbReference type="GO" id="GO:0016740">
    <property type="term" value="F:transferase activity"/>
    <property type="evidence" value="ECO:0007669"/>
    <property type="project" value="UniProtKB-KW"/>
</dbReference>
<gene>
    <name evidence="5" type="ORF">ABC969_03305</name>
</gene>
<dbReference type="EMBL" id="JBDIMF010000001">
    <property type="protein sequence ID" value="MEN2785446.1"/>
    <property type="molecule type" value="Genomic_DNA"/>
</dbReference>
<evidence type="ECO:0000259" key="4">
    <source>
        <dbReference type="Pfam" id="PF02397"/>
    </source>
</evidence>
<dbReference type="Proteomes" id="UP001404104">
    <property type="component" value="Unassembled WGS sequence"/>
</dbReference>
<evidence type="ECO:0000313" key="6">
    <source>
        <dbReference type="Proteomes" id="UP001404104"/>
    </source>
</evidence>
<keyword evidence="3" id="KW-0812">Transmembrane</keyword>
<name>A0ABU9XNN8_9SPHN</name>
<evidence type="ECO:0000313" key="5">
    <source>
        <dbReference type="EMBL" id="MEN2785446.1"/>
    </source>
</evidence>
<feature type="transmembrane region" description="Helical" evidence="3">
    <location>
        <begin position="86"/>
        <end position="104"/>
    </location>
</feature>
<evidence type="ECO:0000256" key="1">
    <source>
        <dbReference type="ARBA" id="ARBA00006464"/>
    </source>
</evidence>
<proteinExistence type="inferred from homology"/>
<comment type="similarity">
    <text evidence="1">Belongs to the bacterial sugar transferase family.</text>
</comment>
<feature type="transmembrane region" description="Helical" evidence="3">
    <location>
        <begin position="116"/>
        <end position="136"/>
    </location>
</feature>
<feature type="transmembrane region" description="Helical" evidence="3">
    <location>
        <begin position="142"/>
        <end position="165"/>
    </location>
</feature>
<protein>
    <submittedName>
        <fullName evidence="5">Sugar transferase</fullName>
    </submittedName>
</protein>
<dbReference type="PANTHER" id="PTHR30576">
    <property type="entry name" value="COLANIC BIOSYNTHESIS UDP-GLUCOSE LIPID CARRIER TRANSFERASE"/>
    <property type="match status" value="1"/>
</dbReference>
<feature type="domain" description="Bacterial sugar transferase" evidence="4">
    <location>
        <begin position="270"/>
        <end position="458"/>
    </location>
</feature>
<feature type="transmembrane region" description="Helical" evidence="3">
    <location>
        <begin position="275"/>
        <end position="296"/>
    </location>
</feature>
<keyword evidence="6" id="KW-1185">Reference proteome</keyword>
<evidence type="ECO:0000256" key="2">
    <source>
        <dbReference type="ARBA" id="ARBA00023169"/>
    </source>
</evidence>